<dbReference type="Proteomes" id="UP000828048">
    <property type="component" value="Chromosome 5"/>
</dbReference>
<proteinExistence type="predicted"/>
<sequence length="202" mass="23224">MDDTAIKGSFFTWSNKRGGQGYNKSRIDRVLIILLWLTEFPVSEALTFPPCISDHCSLVISIPPHLARHRPFQFFNFWMAHLSFKDLVGDSWGLPVRASPMPTLCIKLRRLKPVRRTLNKPHFQNISARVALAREELEKGQLQNLSSSSNRDGIEQEKIFLSNFCDLAYAEVSFFKQKARIKWLALGDKNSKFLIRRCLLTG</sequence>
<evidence type="ECO:0000313" key="2">
    <source>
        <dbReference type="Proteomes" id="UP000828048"/>
    </source>
</evidence>
<reference evidence="1 2" key="1">
    <citation type="journal article" date="2021" name="Hortic Res">
        <title>High-quality reference genome and annotation aids understanding of berry development for evergreen blueberry (Vaccinium darrowii).</title>
        <authorList>
            <person name="Yu J."/>
            <person name="Hulse-Kemp A.M."/>
            <person name="Babiker E."/>
            <person name="Staton M."/>
        </authorList>
    </citation>
    <scope>NUCLEOTIDE SEQUENCE [LARGE SCALE GENOMIC DNA]</scope>
    <source>
        <strain evidence="2">cv. NJ 8807/NJ 8810</strain>
        <tissue evidence="1">Young leaf</tissue>
    </source>
</reference>
<keyword evidence="2" id="KW-1185">Reference proteome</keyword>
<evidence type="ECO:0000313" key="1">
    <source>
        <dbReference type="EMBL" id="KAH7847564.1"/>
    </source>
</evidence>
<dbReference type="EMBL" id="CM037155">
    <property type="protein sequence ID" value="KAH7847564.1"/>
    <property type="molecule type" value="Genomic_DNA"/>
</dbReference>
<protein>
    <submittedName>
        <fullName evidence="1">Uncharacterized protein</fullName>
    </submittedName>
</protein>
<name>A0ACB7Y273_9ERIC</name>
<organism evidence="1 2">
    <name type="scientific">Vaccinium darrowii</name>
    <dbReference type="NCBI Taxonomy" id="229202"/>
    <lineage>
        <taxon>Eukaryota</taxon>
        <taxon>Viridiplantae</taxon>
        <taxon>Streptophyta</taxon>
        <taxon>Embryophyta</taxon>
        <taxon>Tracheophyta</taxon>
        <taxon>Spermatophyta</taxon>
        <taxon>Magnoliopsida</taxon>
        <taxon>eudicotyledons</taxon>
        <taxon>Gunneridae</taxon>
        <taxon>Pentapetalae</taxon>
        <taxon>asterids</taxon>
        <taxon>Ericales</taxon>
        <taxon>Ericaceae</taxon>
        <taxon>Vaccinioideae</taxon>
        <taxon>Vaccinieae</taxon>
        <taxon>Vaccinium</taxon>
    </lineage>
</organism>
<accession>A0ACB7Y273</accession>
<gene>
    <name evidence="1" type="ORF">Vadar_027642</name>
</gene>
<comment type="caution">
    <text evidence="1">The sequence shown here is derived from an EMBL/GenBank/DDBJ whole genome shotgun (WGS) entry which is preliminary data.</text>
</comment>